<dbReference type="InterPro" id="IPR006439">
    <property type="entry name" value="HAD-SF_hydro_IA"/>
</dbReference>
<dbReference type="SFLD" id="SFLDS00003">
    <property type="entry name" value="Haloacid_Dehalogenase"/>
    <property type="match status" value="1"/>
</dbReference>
<evidence type="ECO:0000256" key="2">
    <source>
        <dbReference type="ARBA" id="ARBA00022801"/>
    </source>
</evidence>
<sequence length="244" mass="27578">MYLQPYFRHPQAISFDLDDTLYDNGPVIDTAEVVLMDWIRNQCPKGDAHNVSYWAAYKRQVQAVQPELEHDVTQWRYETLKAGFEALSFNTKQSARFATDGVDLFLVERNKANVPVETKASLAKLSACFPLVVITNGNADVEKIGLKPFFTHVLSAGIDGRAKPYGDLFLRAQTLLNIDSQYILHVGDHWQADIIGANQAGFQSCWLNMHQQQQADTLHKPTVEISHLSELVDLLIHQQRDATL</sequence>
<proteinExistence type="predicted"/>
<comment type="caution">
    <text evidence="4">The sequence shown here is derived from an EMBL/GenBank/DDBJ whole genome shotgun (WGS) entry which is preliminary data.</text>
</comment>
<keyword evidence="2 4" id="KW-0378">Hydrolase</keyword>
<dbReference type="RefSeq" id="WP_215820608.1">
    <property type="nucleotide sequence ID" value="NZ_JAGSOY010000036.1"/>
</dbReference>
<dbReference type="PANTHER" id="PTHR46470:SF4">
    <property type="entry name" value="5-AMINO-6-(5-PHOSPHO-D-RIBITYLAMINO)URACIL PHOSPHATASE YIGB"/>
    <property type="match status" value="1"/>
</dbReference>
<gene>
    <name evidence="4" type="ORF">KCG35_15065</name>
</gene>
<evidence type="ECO:0000256" key="3">
    <source>
        <dbReference type="ARBA" id="ARBA00022842"/>
    </source>
</evidence>
<dbReference type="GO" id="GO:0016787">
    <property type="term" value="F:hydrolase activity"/>
    <property type="evidence" value="ECO:0007669"/>
    <property type="project" value="UniProtKB-KW"/>
</dbReference>
<organism evidence="4 5">
    <name type="scientific">Zooshikella harenae</name>
    <dbReference type="NCBI Taxonomy" id="2827238"/>
    <lineage>
        <taxon>Bacteria</taxon>
        <taxon>Pseudomonadati</taxon>
        <taxon>Pseudomonadota</taxon>
        <taxon>Gammaproteobacteria</taxon>
        <taxon>Oceanospirillales</taxon>
        <taxon>Zooshikellaceae</taxon>
        <taxon>Zooshikella</taxon>
    </lineage>
</organism>
<evidence type="ECO:0000256" key="1">
    <source>
        <dbReference type="ARBA" id="ARBA00001946"/>
    </source>
</evidence>
<name>A0ABS5ZEH1_9GAMM</name>
<dbReference type="InterPro" id="IPR036412">
    <property type="entry name" value="HAD-like_sf"/>
</dbReference>
<dbReference type="SUPFAM" id="SSF56784">
    <property type="entry name" value="HAD-like"/>
    <property type="match status" value="1"/>
</dbReference>
<reference evidence="4 5" key="1">
    <citation type="submission" date="2021-04" db="EMBL/GenBank/DDBJ databases">
        <authorList>
            <person name="Pira H."/>
            <person name="Risdian C."/>
            <person name="Wink J."/>
        </authorList>
    </citation>
    <scope>NUCLEOTIDE SEQUENCE [LARGE SCALE GENOMIC DNA]</scope>
    <source>
        <strain evidence="4 5">WH53</strain>
    </source>
</reference>
<accession>A0ABS5ZEH1</accession>
<dbReference type="Gene3D" id="3.40.50.1000">
    <property type="entry name" value="HAD superfamily/HAD-like"/>
    <property type="match status" value="1"/>
</dbReference>
<dbReference type="SFLD" id="SFLDG01129">
    <property type="entry name" value="C1.5:_HAD__Beta-PGM__Phosphata"/>
    <property type="match status" value="1"/>
</dbReference>
<dbReference type="Gene3D" id="1.20.120.1600">
    <property type="match status" value="1"/>
</dbReference>
<dbReference type="PANTHER" id="PTHR46470">
    <property type="entry name" value="N-ACYLNEURAMINATE-9-PHOSPHATASE"/>
    <property type="match status" value="1"/>
</dbReference>
<keyword evidence="5" id="KW-1185">Reference proteome</keyword>
<dbReference type="NCBIfam" id="TIGR01549">
    <property type="entry name" value="HAD-SF-IA-v1"/>
    <property type="match status" value="1"/>
</dbReference>
<comment type="cofactor">
    <cofactor evidence="1">
        <name>Mg(2+)</name>
        <dbReference type="ChEBI" id="CHEBI:18420"/>
    </cofactor>
</comment>
<evidence type="ECO:0000313" key="5">
    <source>
        <dbReference type="Proteomes" id="UP000690515"/>
    </source>
</evidence>
<protein>
    <submittedName>
        <fullName evidence="4">HAD-IA family hydrolase</fullName>
    </submittedName>
</protein>
<dbReference type="Pfam" id="PF00702">
    <property type="entry name" value="Hydrolase"/>
    <property type="match status" value="1"/>
</dbReference>
<dbReference type="Proteomes" id="UP000690515">
    <property type="component" value="Unassembled WGS sequence"/>
</dbReference>
<dbReference type="InterPro" id="IPR023214">
    <property type="entry name" value="HAD_sf"/>
</dbReference>
<evidence type="ECO:0000313" key="4">
    <source>
        <dbReference type="EMBL" id="MBU2712385.1"/>
    </source>
</evidence>
<dbReference type="EMBL" id="JAGSOY010000036">
    <property type="protein sequence ID" value="MBU2712385.1"/>
    <property type="molecule type" value="Genomic_DNA"/>
</dbReference>
<dbReference type="InterPro" id="IPR051400">
    <property type="entry name" value="HAD-like_hydrolase"/>
</dbReference>
<keyword evidence="3" id="KW-0460">Magnesium</keyword>